<dbReference type="EMBL" id="BAABRO010000018">
    <property type="protein sequence ID" value="GAA5510055.1"/>
    <property type="molecule type" value="Genomic_DNA"/>
</dbReference>
<dbReference type="Proteomes" id="UP001416858">
    <property type="component" value="Unassembled WGS sequence"/>
</dbReference>
<reference evidence="1 2" key="1">
    <citation type="submission" date="2024-02" db="EMBL/GenBank/DDBJ databases">
        <title>Rhodopirellula caenicola NBRC 110016.</title>
        <authorList>
            <person name="Ichikawa N."/>
            <person name="Katano-Makiyama Y."/>
            <person name="Hidaka K."/>
        </authorList>
    </citation>
    <scope>NUCLEOTIDE SEQUENCE [LARGE SCALE GENOMIC DNA]</scope>
    <source>
        <strain evidence="1 2">NBRC 110016</strain>
    </source>
</reference>
<evidence type="ECO:0000313" key="2">
    <source>
        <dbReference type="Proteomes" id="UP001416858"/>
    </source>
</evidence>
<sequence>MDIRHIDGRYPFAAEAAYDPGDFLQRPDGSWALFDGLQSCAIGDRIDPLPIKSPMTVDVVKKSTDTFAKAANAYWDATNKEVTTTSTGNTLIGTSTEVAGSGTTKLHVAITL</sequence>
<dbReference type="InterPro" id="IPR011231">
    <property type="entry name" value="Phage_VT1-Sakai_H0018"/>
</dbReference>
<keyword evidence="2" id="KW-1185">Reference proteome</keyword>
<gene>
    <name evidence="1" type="ORF">Rcae01_05561</name>
</gene>
<protein>
    <submittedName>
        <fullName evidence="1">Uncharacterized protein</fullName>
    </submittedName>
</protein>
<dbReference type="RefSeq" id="WP_345687653.1">
    <property type="nucleotide sequence ID" value="NZ_BAABRO010000018.1"/>
</dbReference>
<organism evidence="1 2">
    <name type="scientific">Novipirellula caenicola</name>
    <dbReference type="NCBI Taxonomy" id="1536901"/>
    <lineage>
        <taxon>Bacteria</taxon>
        <taxon>Pseudomonadati</taxon>
        <taxon>Planctomycetota</taxon>
        <taxon>Planctomycetia</taxon>
        <taxon>Pirellulales</taxon>
        <taxon>Pirellulaceae</taxon>
        <taxon>Novipirellula</taxon>
    </lineage>
</organism>
<evidence type="ECO:0000313" key="1">
    <source>
        <dbReference type="EMBL" id="GAA5510055.1"/>
    </source>
</evidence>
<name>A0ABP9VZR2_9BACT</name>
<proteinExistence type="predicted"/>
<comment type="caution">
    <text evidence="1">The sequence shown here is derived from an EMBL/GenBank/DDBJ whole genome shotgun (WGS) entry which is preliminary data.</text>
</comment>
<dbReference type="Pfam" id="PF09956">
    <property type="entry name" value="Phage_cement_2"/>
    <property type="match status" value="1"/>
</dbReference>
<accession>A0ABP9VZR2</accession>